<proteinExistence type="predicted"/>
<protein>
    <recommendedName>
        <fullName evidence="1">DUF7730 domain-containing protein</fullName>
    </recommendedName>
</protein>
<dbReference type="Proteomes" id="UP000070700">
    <property type="component" value="Unassembled WGS sequence"/>
</dbReference>
<dbReference type="Pfam" id="PF24864">
    <property type="entry name" value="DUF7730"/>
    <property type="match status" value="1"/>
</dbReference>
<dbReference type="PANTHER" id="PTHR38790:SF4">
    <property type="entry name" value="2EXR DOMAIN-CONTAINING PROTEIN"/>
    <property type="match status" value="1"/>
</dbReference>
<feature type="domain" description="DUF7730" evidence="1">
    <location>
        <begin position="111"/>
        <end position="213"/>
    </location>
</feature>
<dbReference type="AlphaFoldDB" id="A0A194WW54"/>
<dbReference type="OrthoDB" id="4757095at2759"/>
<dbReference type="PANTHER" id="PTHR38790">
    <property type="entry name" value="2EXR DOMAIN-CONTAINING PROTEIN-RELATED"/>
    <property type="match status" value="1"/>
</dbReference>
<sequence>MAKGHPFCEWLLRRLGLYKAQLNPKSSEGCLGQSMSSGISDSVSKRKVASSIEPCLRNESESKLISLPFEVRAMIWQYYFDGVSVNCRIRDKRSKLAALLPEKMKGCGLPAIVLTCRKLYPEIIDAMWKHCIFQTDAPTIRYLDRFVLPRHMDSTAHISITWRYAIGKAPRANTTARLEWEEGTWGPVWRGQKKQLIGFMMEVKGLEGLSVIIEDGEVVHYLGCEIPWKDGRWLYDRKTMNECVIDSLDNPDCDCRA</sequence>
<reference evidence="2 3" key="1">
    <citation type="submission" date="2015-10" db="EMBL/GenBank/DDBJ databases">
        <title>Full genome of DAOMC 229536 Phialocephala scopiformis, a fungal endophyte of spruce producing the potent anti-insectan compound rugulosin.</title>
        <authorList>
            <consortium name="DOE Joint Genome Institute"/>
            <person name="Walker A.K."/>
            <person name="Frasz S.L."/>
            <person name="Seifert K.A."/>
            <person name="Miller J.D."/>
            <person name="Mondo S.J."/>
            <person name="Labutti K."/>
            <person name="Lipzen A."/>
            <person name="Dockter R."/>
            <person name="Kennedy M."/>
            <person name="Grigoriev I.V."/>
            <person name="Spatafora J.W."/>
        </authorList>
    </citation>
    <scope>NUCLEOTIDE SEQUENCE [LARGE SCALE GENOMIC DNA]</scope>
    <source>
        <strain evidence="2 3">CBS 120377</strain>
    </source>
</reference>
<dbReference type="RefSeq" id="XP_018066555.1">
    <property type="nucleotide sequence ID" value="XM_018220404.1"/>
</dbReference>
<evidence type="ECO:0000259" key="1">
    <source>
        <dbReference type="Pfam" id="PF24864"/>
    </source>
</evidence>
<gene>
    <name evidence="2" type="ORF">LY89DRAFT_738818</name>
</gene>
<keyword evidence="3" id="KW-1185">Reference proteome</keyword>
<dbReference type="InParanoid" id="A0A194WW54"/>
<evidence type="ECO:0000313" key="3">
    <source>
        <dbReference type="Proteomes" id="UP000070700"/>
    </source>
</evidence>
<dbReference type="EMBL" id="KQ947425">
    <property type="protein sequence ID" value="KUJ12200.1"/>
    <property type="molecule type" value="Genomic_DNA"/>
</dbReference>
<evidence type="ECO:0000313" key="2">
    <source>
        <dbReference type="EMBL" id="KUJ12200.1"/>
    </source>
</evidence>
<organism evidence="2 3">
    <name type="scientific">Mollisia scopiformis</name>
    <name type="common">Conifer needle endophyte fungus</name>
    <name type="synonym">Phialocephala scopiformis</name>
    <dbReference type="NCBI Taxonomy" id="149040"/>
    <lineage>
        <taxon>Eukaryota</taxon>
        <taxon>Fungi</taxon>
        <taxon>Dikarya</taxon>
        <taxon>Ascomycota</taxon>
        <taxon>Pezizomycotina</taxon>
        <taxon>Leotiomycetes</taxon>
        <taxon>Helotiales</taxon>
        <taxon>Mollisiaceae</taxon>
        <taxon>Mollisia</taxon>
    </lineage>
</organism>
<dbReference type="InterPro" id="IPR056632">
    <property type="entry name" value="DUF7730"/>
</dbReference>
<accession>A0A194WW54</accession>
<dbReference type="KEGG" id="psco:LY89DRAFT_738818"/>
<name>A0A194WW54_MOLSC</name>
<dbReference type="GeneID" id="28830130"/>